<organism evidence="1 2">
    <name type="scientific">Alternaria atra</name>
    <dbReference type="NCBI Taxonomy" id="119953"/>
    <lineage>
        <taxon>Eukaryota</taxon>
        <taxon>Fungi</taxon>
        <taxon>Dikarya</taxon>
        <taxon>Ascomycota</taxon>
        <taxon>Pezizomycotina</taxon>
        <taxon>Dothideomycetes</taxon>
        <taxon>Pleosporomycetidae</taxon>
        <taxon>Pleosporales</taxon>
        <taxon>Pleosporineae</taxon>
        <taxon>Pleosporaceae</taxon>
        <taxon>Alternaria</taxon>
        <taxon>Alternaria sect. Ulocladioides</taxon>
    </lineage>
</organism>
<proteinExistence type="predicted"/>
<gene>
    <name evidence="1" type="ORF">ALTATR162_LOCUS5002</name>
</gene>
<reference evidence="1" key="1">
    <citation type="submission" date="2021-05" db="EMBL/GenBank/DDBJ databases">
        <authorList>
            <person name="Stam R."/>
        </authorList>
    </citation>
    <scope>NUCLEOTIDE SEQUENCE</scope>
    <source>
        <strain evidence="1">CS162</strain>
    </source>
</reference>
<sequence length="434" mass="49819">MAHQAHIIPWQTLVDNLKYKHCNPRNHGITNLYLRNTRPHQEKELQYFVGGFDRALSKYSAIERKKYDVLVVPPQLDDKVISEDAIKKMARTVLRYKGKLDTTHTSDSLGGVLSSFECTTRRFVSDTYPGDSEMCDCIHDACEQTKAMLLHGEMDSLLRLAAHPSVYFHKFWDENQYANAQGFGLSKLKDSAIQAYICLNVMFLKPELYNPVSRKAFIQEQAKANRTTFQPDLYDYRLTAAYQHMLLCCTGVSYGLGHYEAHTYPHREFFGIPRGMLHVESTNFPYKRQPRSHLGTIHISDLVDDQFKGIYMASKADVPIVLELIKTMGLPTELALHIMSMADYTPVGRMFVRDDPLHSANTDELKKYLCYCWKLLVRIDMLCKASGQWLDWEAEATDAICTLFEMNSPSRRKVQKVSHTGTEFSGRTQKVVFV</sequence>
<dbReference type="AlphaFoldDB" id="A0A8J2N5P1"/>
<evidence type="ECO:0000313" key="2">
    <source>
        <dbReference type="Proteomes" id="UP000676310"/>
    </source>
</evidence>
<dbReference type="EMBL" id="CAJRGZ010000018">
    <property type="protein sequence ID" value="CAG5158138.1"/>
    <property type="molecule type" value="Genomic_DNA"/>
</dbReference>
<dbReference type="GeneID" id="67016733"/>
<comment type="caution">
    <text evidence="1">The sequence shown here is derived from an EMBL/GenBank/DDBJ whole genome shotgun (WGS) entry which is preliminary data.</text>
</comment>
<dbReference type="RefSeq" id="XP_043168553.1">
    <property type="nucleotide sequence ID" value="XM_043312618.1"/>
</dbReference>
<name>A0A8J2N5P1_9PLEO</name>
<accession>A0A8J2N5P1</accession>
<keyword evidence="2" id="KW-1185">Reference proteome</keyword>
<dbReference type="OrthoDB" id="3204049at2759"/>
<protein>
    <submittedName>
        <fullName evidence="1">Uncharacterized protein</fullName>
    </submittedName>
</protein>
<dbReference type="Proteomes" id="UP000676310">
    <property type="component" value="Unassembled WGS sequence"/>
</dbReference>
<evidence type="ECO:0000313" key="1">
    <source>
        <dbReference type="EMBL" id="CAG5158138.1"/>
    </source>
</evidence>